<dbReference type="PANTHER" id="PTHR11265">
    <property type="entry name" value="S-ADENOSYL-METHYLTRANSFERASE MRAW"/>
    <property type="match status" value="1"/>
</dbReference>
<evidence type="ECO:0000256" key="2">
    <source>
        <dbReference type="ARBA" id="ARBA00022552"/>
    </source>
</evidence>
<dbReference type="Pfam" id="PF01795">
    <property type="entry name" value="Methyltransf_5"/>
    <property type="match status" value="1"/>
</dbReference>
<dbReference type="Gene3D" id="1.10.150.170">
    <property type="entry name" value="Putative methyltransferase TM0872, insert domain"/>
    <property type="match status" value="1"/>
</dbReference>
<feature type="binding site" evidence="6">
    <location>
        <position position="103"/>
    </location>
    <ligand>
        <name>S-adenosyl-L-methionine</name>
        <dbReference type="ChEBI" id="CHEBI:59789"/>
    </ligand>
</feature>
<evidence type="ECO:0000313" key="7">
    <source>
        <dbReference type="EMBL" id="PIR95013.1"/>
    </source>
</evidence>
<dbReference type="HAMAP" id="MF_01007">
    <property type="entry name" value="16SrRNA_methyltr_H"/>
    <property type="match status" value="1"/>
</dbReference>
<dbReference type="GO" id="GO:0070475">
    <property type="term" value="P:rRNA base methylation"/>
    <property type="evidence" value="ECO:0007669"/>
    <property type="project" value="UniProtKB-UniRule"/>
</dbReference>
<dbReference type="InterPro" id="IPR002903">
    <property type="entry name" value="RsmH"/>
</dbReference>
<comment type="similarity">
    <text evidence="1 6">Belongs to the methyltransferase superfamily. RsmH family.</text>
</comment>
<sequence>MKYSHIPVMLNEVVAGLNIKKGEIVVDCTLGGGGYTKAISELVGDKGKVLSIDADEMAIKNAKTRIKNKELTENIILVNDNFSNITDIIQKNGLEKIDAAVFDLGLSSAQLADEKRGFSFNIDAPLIMEFGGKVETSKTYYIVNNYRFEDLEKIIREYGEERYAGRIAKAIINNRPLKTTKELSETIIKAVPKNYERGRIHPSTRTFQALRIATNDELESLREALTGVLASLKKTGRVAVVSFHSLEDRIVKQFFKKESLACVCPPKVPICVCHHQPKLKIITKKALTPSAEEIKNNSRARSAKLRVAEKI</sequence>
<dbReference type="EC" id="2.1.1.199" evidence="6"/>
<dbReference type="Proteomes" id="UP000228614">
    <property type="component" value="Unassembled WGS sequence"/>
</dbReference>
<reference evidence="8" key="1">
    <citation type="submission" date="2017-09" db="EMBL/GenBank/DDBJ databases">
        <title>Depth-based differentiation of microbial function through sediment-hosted aquifers and enrichment of novel symbionts in the deep terrestrial subsurface.</title>
        <authorList>
            <person name="Probst A.J."/>
            <person name="Ladd B."/>
            <person name="Jarett J.K."/>
            <person name="Geller-Mcgrath D.E."/>
            <person name="Sieber C.M.K."/>
            <person name="Emerson J.B."/>
            <person name="Anantharaman K."/>
            <person name="Thomas B.C."/>
            <person name="Malmstrom R."/>
            <person name="Stieglmeier M."/>
            <person name="Klingl A."/>
            <person name="Woyke T."/>
            <person name="Ryan C.M."/>
            <person name="Banfield J.F."/>
        </authorList>
    </citation>
    <scope>NUCLEOTIDE SEQUENCE [LARGE SCALE GENOMIC DNA]</scope>
</reference>
<dbReference type="NCBIfam" id="TIGR00006">
    <property type="entry name" value="16S rRNA (cytosine(1402)-N(4))-methyltransferase RsmH"/>
    <property type="match status" value="1"/>
</dbReference>
<feature type="binding site" evidence="6">
    <location>
        <begin position="33"/>
        <end position="35"/>
    </location>
    <ligand>
        <name>S-adenosyl-L-methionine</name>
        <dbReference type="ChEBI" id="CHEBI:59789"/>
    </ligand>
</feature>
<keyword evidence="6" id="KW-0963">Cytoplasm</keyword>
<dbReference type="AlphaFoldDB" id="A0A2H0V7F6"/>
<evidence type="ECO:0000256" key="3">
    <source>
        <dbReference type="ARBA" id="ARBA00022603"/>
    </source>
</evidence>
<dbReference type="PIRSF" id="PIRSF004486">
    <property type="entry name" value="MraW"/>
    <property type="match status" value="1"/>
</dbReference>
<evidence type="ECO:0000256" key="5">
    <source>
        <dbReference type="ARBA" id="ARBA00022691"/>
    </source>
</evidence>
<proteinExistence type="inferred from homology"/>
<comment type="function">
    <text evidence="6">Specifically methylates the N4 position of cytidine in position 1402 (C1402) of 16S rRNA.</text>
</comment>
<dbReference type="Gene3D" id="3.40.50.150">
    <property type="entry name" value="Vaccinia Virus protein VP39"/>
    <property type="match status" value="1"/>
</dbReference>
<dbReference type="InterPro" id="IPR029063">
    <property type="entry name" value="SAM-dependent_MTases_sf"/>
</dbReference>
<keyword evidence="4 6" id="KW-0808">Transferase</keyword>
<keyword evidence="5 6" id="KW-0949">S-adenosyl-L-methionine</keyword>
<dbReference type="InterPro" id="IPR023397">
    <property type="entry name" value="SAM-dep_MeTrfase_MraW_recog"/>
</dbReference>
<feature type="binding site" evidence="6">
    <location>
        <position position="82"/>
    </location>
    <ligand>
        <name>S-adenosyl-L-methionine</name>
        <dbReference type="ChEBI" id="CHEBI:59789"/>
    </ligand>
</feature>
<evidence type="ECO:0000313" key="8">
    <source>
        <dbReference type="Proteomes" id="UP000228614"/>
    </source>
</evidence>
<feature type="binding site" evidence="6">
    <location>
        <position position="110"/>
    </location>
    <ligand>
        <name>S-adenosyl-L-methionine</name>
        <dbReference type="ChEBI" id="CHEBI:59789"/>
    </ligand>
</feature>
<dbReference type="SUPFAM" id="SSF53335">
    <property type="entry name" value="S-adenosyl-L-methionine-dependent methyltransferases"/>
    <property type="match status" value="1"/>
</dbReference>
<evidence type="ECO:0000256" key="6">
    <source>
        <dbReference type="HAMAP-Rule" id="MF_01007"/>
    </source>
</evidence>
<feature type="binding site" evidence="6">
    <location>
        <position position="53"/>
    </location>
    <ligand>
        <name>S-adenosyl-L-methionine</name>
        <dbReference type="ChEBI" id="CHEBI:59789"/>
    </ligand>
</feature>
<comment type="subcellular location">
    <subcellularLocation>
        <location evidence="6">Cytoplasm</location>
    </subcellularLocation>
</comment>
<protein>
    <recommendedName>
        <fullName evidence="6">Ribosomal RNA small subunit methyltransferase H</fullName>
        <ecNumber evidence="6">2.1.1.199</ecNumber>
    </recommendedName>
    <alternativeName>
        <fullName evidence="6">16S rRNA m(4)C1402 methyltransferase</fullName>
    </alternativeName>
    <alternativeName>
        <fullName evidence="6">rRNA (cytosine-N(4)-)-methyltransferase RsmH</fullName>
    </alternativeName>
</protein>
<dbReference type="GO" id="GO:0071424">
    <property type="term" value="F:rRNA (cytosine-N4-)-methyltransferase activity"/>
    <property type="evidence" value="ECO:0007669"/>
    <property type="project" value="UniProtKB-UniRule"/>
</dbReference>
<name>A0A2H0V7F6_9BACT</name>
<evidence type="ECO:0000256" key="4">
    <source>
        <dbReference type="ARBA" id="ARBA00022679"/>
    </source>
</evidence>
<comment type="catalytic activity">
    <reaction evidence="6">
        <text>cytidine(1402) in 16S rRNA + S-adenosyl-L-methionine = N(4)-methylcytidine(1402) in 16S rRNA + S-adenosyl-L-homocysteine + H(+)</text>
        <dbReference type="Rhea" id="RHEA:42928"/>
        <dbReference type="Rhea" id="RHEA-COMP:10286"/>
        <dbReference type="Rhea" id="RHEA-COMP:10287"/>
        <dbReference type="ChEBI" id="CHEBI:15378"/>
        <dbReference type="ChEBI" id="CHEBI:57856"/>
        <dbReference type="ChEBI" id="CHEBI:59789"/>
        <dbReference type="ChEBI" id="CHEBI:74506"/>
        <dbReference type="ChEBI" id="CHEBI:82748"/>
        <dbReference type="EC" id="2.1.1.199"/>
    </reaction>
</comment>
<dbReference type="SUPFAM" id="SSF81799">
    <property type="entry name" value="Putative methyltransferase TM0872, insert domain"/>
    <property type="match status" value="1"/>
</dbReference>
<dbReference type="GO" id="GO:0005737">
    <property type="term" value="C:cytoplasm"/>
    <property type="evidence" value="ECO:0007669"/>
    <property type="project" value="UniProtKB-SubCell"/>
</dbReference>
<organism evidence="7 8">
    <name type="scientific">Candidatus Falkowbacteria bacterium CG10_big_fil_rev_8_21_14_0_10_37_6</name>
    <dbReference type="NCBI Taxonomy" id="1974563"/>
    <lineage>
        <taxon>Bacteria</taxon>
        <taxon>Candidatus Falkowiibacteriota</taxon>
    </lineage>
</organism>
<accession>A0A2H0V7F6</accession>
<dbReference type="PANTHER" id="PTHR11265:SF0">
    <property type="entry name" value="12S RRNA N4-METHYLCYTIDINE METHYLTRANSFERASE"/>
    <property type="match status" value="1"/>
</dbReference>
<dbReference type="EMBL" id="PFAN01000058">
    <property type="protein sequence ID" value="PIR95013.1"/>
    <property type="molecule type" value="Genomic_DNA"/>
</dbReference>
<keyword evidence="2 6" id="KW-0698">rRNA processing</keyword>
<evidence type="ECO:0000256" key="1">
    <source>
        <dbReference type="ARBA" id="ARBA00010396"/>
    </source>
</evidence>
<comment type="caution">
    <text evidence="7">The sequence shown here is derived from an EMBL/GenBank/DDBJ whole genome shotgun (WGS) entry which is preliminary data.</text>
</comment>
<gene>
    <name evidence="6" type="primary">rsmH</name>
    <name evidence="7" type="ORF">COT95_01005</name>
</gene>
<keyword evidence="3 6" id="KW-0489">Methyltransferase</keyword>